<dbReference type="EMBL" id="JABSTQ010004003">
    <property type="protein sequence ID" value="KAG0442989.1"/>
    <property type="molecule type" value="Genomic_DNA"/>
</dbReference>
<protein>
    <submittedName>
        <fullName evidence="1">Uncharacterized protein</fullName>
    </submittedName>
</protein>
<organism evidence="1 2">
    <name type="scientific">Ixodes persulcatus</name>
    <name type="common">Taiga tick</name>
    <dbReference type="NCBI Taxonomy" id="34615"/>
    <lineage>
        <taxon>Eukaryota</taxon>
        <taxon>Metazoa</taxon>
        <taxon>Ecdysozoa</taxon>
        <taxon>Arthropoda</taxon>
        <taxon>Chelicerata</taxon>
        <taxon>Arachnida</taxon>
        <taxon>Acari</taxon>
        <taxon>Parasitiformes</taxon>
        <taxon>Ixodida</taxon>
        <taxon>Ixodoidea</taxon>
        <taxon>Ixodidae</taxon>
        <taxon>Ixodinae</taxon>
        <taxon>Ixodes</taxon>
    </lineage>
</organism>
<accession>A0AC60QTK8</accession>
<proteinExistence type="predicted"/>
<gene>
    <name evidence="1" type="ORF">HPB47_015409</name>
</gene>
<name>A0AC60QTK8_IXOPE</name>
<comment type="caution">
    <text evidence="1">The sequence shown here is derived from an EMBL/GenBank/DDBJ whole genome shotgun (WGS) entry which is preliminary data.</text>
</comment>
<reference evidence="1 2" key="1">
    <citation type="journal article" date="2020" name="Cell">
        <title>Large-Scale Comparative Analyses of Tick Genomes Elucidate Their Genetic Diversity and Vector Capacities.</title>
        <authorList>
            <consortium name="Tick Genome and Microbiome Consortium (TIGMIC)"/>
            <person name="Jia N."/>
            <person name="Wang J."/>
            <person name="Shi W."/>
            <person name="Du L."/>
            <person name="Sun Y."/>
            <person name="Zhan W."/>
            <person name="Jiang J.F."/>
            <person name="Wang Q."/>
            <person name="Zhang B."/>
            <person name="Ji P."/>
            <person name="Bell-Sakyi L."/>
            <person name="Cui X.M."/>
            <person name="Yuan T.T."/>
            <person name="Jiang B.G."/>
            <person name="Yang W.F."/>
            <person name="Lam T.T."/>
            <person name="Chang Q.C."/>
            <person name="Ding S.J."/>
            <person name="Wang X.J."/>
            <person name="Zhu J.G."/>
            <person name="Ruan X.D."/>
            <person name="Zhao L."/>
            <person name="Wei J.T."/>
            <person name="Ye R.Z."/>
            <person name="Que T.C."/>
            <person name="Du C.H."/>
            <person name="Zhou Y.H."/>
            <person name="Cheng J.X."/>
            <person name="Dai P.F."/>
            <person name="Guo W.B."/>
            <person name="Han X.H."/>
            <person name="Huang E.J."/>
            <person name="Li L.F."/>
            <person name="Wei W."/>
            <person name="Gao Y.C."/>
            <person name="Liu J.Z."/>
            <person name="Shao H.Z."/>
            <person name="Wang X."/>
            <person name="Wang C.C."/>
            <person name="Yang T.C."/>
            <person name="Huo Q.B."/>
            <person name="Li W."/>
            <person name="Chen H.Y."/>
            <person name="Chen S.E."/>
            <person name="Zhou L.G."/>
            <person name="Ni X.B."/>
            <person name="Tian J.H."/>
            <person name="Sheng Y."/>
            <person name="Liu T."/>
            <person name="Pan Y.S."/>
            <person name="Xia L.Y."/>
            <person name="Li J."/>
            <person name="Zhao F."/>
            <person name="Cao W.C."/>
        </authorList>
    </citation>
    <scope>NUCLEOTIDE SEQUENCE [LARGE SCALE GENOMIC DNA]</scope>
    <source>
        <strain evidence="1">Iper-2018</strain>
    </source>
</reference>
<sequence length="65" mass="7508">MEPDITPEMVLKSTKATGSEALTCRRVCDRTTQVTTYLGKRVTYYIEFSGLLKRCFLYKRTVPHC</sequence>
<keyword evidence="2" id="KW-1185">Reference proteome</keyword>
<dbReference type="Proteomes" id="UP000805193">
    <property type="component" value="Unassembled WGS sequence"/>
</dbReference>
<evidence type="ECO:0000313" key="2">
    <source>
        <dbReference type="Proteomes" id="UP000805193"/>
    </source>
</evidence>
<evidence type="ECO:0000313" key="1">
    <source>
        <dbReference type="EMBL" id="KAG0442989.1"/>
    </source>
</evidence>